<keyword evidence="6 8" id="KW-1133">Transmembrane helix</keyword>
<evidence type="ECO:0000256" key="8">
    <source>
        <dbReference type="SAM" id="Phobius"/>
    </source>
</evidence>
<dbReference type="InterPro" id="IPR029044">
    <property type="entry name" value="Nucleotide-diphossugar_trans"/>
</dbReference>
<keyword evidence="2" id="KW-0328">Glycosyltransferase</keyword>
<dbReference type="AlphaFoldDB" id="A0A0R3DJY7"/>
<dbReference type="Pfam" id="PF00535">
    <property type="entry name" value="Glycos_transf_2"/>
    <property type="match status" value="1"/>
</dbReference>
<evidence type="ECO:0000313" key="11">
    <source>
        <dbReference type="Proteomes" id="UP000051936"/>
    </source>
</evidence>
<evidence type="ECO:0000256" key="1">
    <source>
        <dbReference type="ARBA" id="ARBA00022475"/>
    </source>
</evidence>
<feature type="transmembrane region" description="Helical" evidence="8">
    <location>
        <begin position="275"/>
        <end position="298"/>
    </location>
</feature>
<dbReference type="Gene3D" id="3.90.550.10">
    <property type="entry name" value="Spore Coat Polysaccharide Biosynthesis Protein SpsA, Chain A"/>
    <property type="match status" value="1"/>
</dbReference>
<organism evidence="10 11">
    <name type="scientific">Bradyrhizobium manausense</name>
    <dbReference type="NCBI Taxonomy" id="989370"/>
    <lineage>
        <taxon>Bacteria</taxon>
        <taxon>Pseudomonadati</taxon>
        <taxon>Pseudomonadota</taxon>
        <taxon>Alphaproteobacteria</taxon>
        <taxon>Hyphomicrobiales</taxon>
        <taxon>Nitrobacteraceae</taxon>
        <taxon>Bradyrhizobium</taxon>
    </lineage>
</organism>
<dbReference type="SUPFAM" id="SSF53448">
    <property type="entry name" value="Nucleotide-diphospho-sugar transferases"/>
    <property type="match status" value="1"/>
</dbReference>
<evidence type="ECO:0000256" key="7">
    <source>
        <dbReference type="ARBA" id="ARBA00023136"/>
    </source>
</evidence>
<dbReference type="InterPro" id="IPR050256">
    <property type="entry name" value="Glycosyltransferase_2"/>
</dbReference>
<keyword evidence="3 10" id="KW-0808">Transferase</keyword>
<keyword evidence="5" id="KW-0448">Lipopolysaccharide biosynthesis</keyword>
<reference evidence="10 11" key="1">
    <citation type="submission" date="2015-09" db="EMBL/GenBank/DDBJ databases">
        <title>Draft Genome Sequence of Bradyrhizobium manausense Strain BR 3351T, a Novel Symbiotic Nitrogen-Fixing Alphaproteobacterium Isolated from Brazilian Amazon Rain Forest.</title>
        <authorList>
            <person name="De Araujo J.L."/>
            <person name="Zilli J.E."/>
        </authorList>
    </citation>
    <scope>NUCLEOTIDE SEQUENCE [LARGE SCALE GENOMIC DNA]</scope>
    <source>
        <strain evidence="10 11">BR3351</strain>
    </source>
</reference>
<feature type="transmembrane region" description="Helical" evidence="8">
    <location>
        <begin position="239"/>
        <end position="263"/>
    </location>
</feature>
<dbReference type="GO" id="GO:0016757">
    <property type="term" value="F:glycosyltransferase activity"/>
    <property type="evidence" value="ECO:0007669"/>
    <property type="project" value="UniProtKB-KW"/>
</dbReference>
<dbReference type="CDD" id="cd04187">
    <property type="entry name" value="DPM1_like_bac"/>
    <property type="match status" value="1"/>
</dbReference>
<dbReference type="EMBL" id="LJYG01000085">
    <property type="protein sequence ID" value="KRQ10150.1"/>
    <property type="molecule type" value="Genomic_DNA"/>
</dbReference>
<dbReference type="InterPro" id="IPR001173">
    <property type="entry name" value="Glyco_trans_2-like"/>
</dbReference>
<evidence type="ECO:0000259" key="9">
    <source>
        <dbReference type="Pfam" id="PF00535"/>
    </source>
</evidence>
<evidence type="ECO:0000256" key="6">
    <source>
        <dbReference type="ARBA" id="ARBA00022989"/>
    </source>
</evidence>
<name>A0A0R3DJY7_9BRAD</name>
<dbReference type="Proteomes" id="UP000051936">
    <property type="component" value="Unassembled WGS sequence"/>
</dbReference>
<keyword evidence="1" id="KW-1003">Cell membrane</keyword>
<accession>A0A0R3DJY7</accession>
<comment type="caution">
    <text evidence="10">The sequence shown here is derived from an EMBL/GenBank/DDBJ whole genome shotgun (WGS) entry which is preliminary data.</text>
</comment>
<evidence type="ECO:0000313" key="10">
    <source>
        <dbReference type="EMBL" id="KRQ10150.1"/>
    </source>
</evidence>
<gene>
    <name evidence="10" type="ORF">AOQ71_19445</name>
</gene>
<protein>
    <submittedName>
        <fullName evidence="10">Glycosyl transferase family 2</fullName>
    </submittedName>
</protein>
<keyword evidence="11" id="KW-1185">Reference proteome</keyword>
<evidence type="ECO:0000256" key="2">
    <source>
        <dbReference type="ARBA" id="ARBA00022676"/>
    </source>
</evidence>
<sequence>MISKGALLERTQLSVVIPVYNERGALTNLIGEIRSVCETHNYEYEIIVVDDGSTDGSAEVAAGLPGVTVVCFRRNFGQTAAFDSGFQMARFPYVITMDGDGQNDPNDMPKMIAYLEANNLDVVAGWRKSRKDTFGKRIISRGANLLRKMFLRDNIHDSGCSLKIFRRECFENLRLYGEMHRFIPALLQMQGFSVGEIAVNHRPRTTGRSKYNVFRTFKGLADMMLLWFWRSYSVRPIHLLGSVGVLLLVISALFGLRTVYLFLNEQKLSSTLEPLLTVFTFIAGLLFVSLGILTDLLIKIYYAVEDMPYYSIRKVIRPGSVGEKPVTIPTSNARQADSDRSLAS</sequence>
<dbReference type="GO" id="GO:0005886">
    <property type="term" value="C:plasma membrane"/>
    <property type="evidence" value="ECO:0007669"/>
    <property type="project" value="TreeGrafter"/>
</dbReference>
<evidence type="ECO:0000256" key="3">
    <source>
        <dbReference type="ARBA" id="ARBA00022679"/>
    </source>
</evidence>
<keyword evidence="4 8" id="KW-0812">Transmembrane</keyword>
<dbReference type="PANTHER" id="PTHR48090">
    <property type="entry name" value="UNDECAPRENYL-PHOSPHATE 4-DEOXY-4-FORMAMIDO-L-ARABINOSE TRANSFERASE-RELATED"/>
    <property type="match status" value="1"/>
</dbReference>
<dbReference type="STRING" id="989370.AOQ71_19445"/>
<keyword evidence="7 8" id="KW-0472">Membrane</keyword>
<feature type="domain" description="Glycosyltransferase 2-like" evidence="9">
    <location>
        <begin position="14"/>
        <end position="173"/>
    </location>
</feature>
<evidence type="ECO:0000256" key="4">
    <source>
        <dbReference type="ARBA" id="ARBA00022692"/>
    </source>
</evidence>
<dbReference type="PANTHER" id="PTHR48090:SF3">
    <property type="entry name" value="UNDECAPRENYL-PHOSPHATE 4-DEOXY-4-FORMAMIDO-L-ARABINOSE TRANSFERASE"/>
    <property type="match status" value="1"/>
</dbReference>
<proteinExistence type="predicted"/>
<evidence type="ECO:0000256" key="5">
    <source>
        <dbReference type="ARBA" id="ARBA00022985"/>
    </source>
</evidence>
<dbReference type="GO" id="GO:0009103">
    <property type="term" value="P:lipopolysaccharide biosynthetic process"/>
    <property type="evidence" value="ECO:0007669"/>
    <property type="project" value="UniProtKB-KW"/>
</dbReference>